<dbReference type="PROSITE" id="PS50949">
    <property type="entry name" value="HTH_GNTR"/>
    <property type="match status" value="1"/>
</dbReference>
<comment type="similarity">
    <text evidence="2">In the C-terminal section; belongs to the class-I pyridoxal-phosphate-dependent aminotransferase family.</text>
</comment>
<dbReference type="InterPro" id="IPR015422">
    <property type="entry name" value="PyrdxlP-dep_Trfase_small"/>
</dbReference>
<evidence type="ECO:0000256" key="1">
    <source>
        <dbReference type="ARBA" id="ARBA00001933"/>
    </source>
</evidence>
<dbReference type="InterPro" id="IPR036390">
    <property type="entry name" value="WH_DNA-bd_sf"/>
</dbReference>
<dbReference type="Pfam" id="PF00155">
    <property type="entry name" value="Aminotran_1_2"/>
    <property type="match status" value="1"/>
</dbReference>
<dbReference type="InterPro" id="IPR015424">
    <property type="entry name" value="PyrdxlP-dep_Trfase"/>
</dbReference>
<dbReference type="Gene3D" id="3.40.640.10">
    <property type="entry name" value="Type I PLP-dependent aspartate aminotransferase-like (Major domain)"/>
    <property type="match status" value="1"/>
</dbReference>
<keyword evidence="6" id="KW-0238">DNA-binding</keyword>
<evidence type="ECO:0000256" key="8">
    <source>
        <dbReference type="SAM" id="MobiDB-lite"/>
    </source>
</evidence>
<keyword evidence="3" id="KW-0808">Transferase</keyword>
<dbReference type="Gene3D" id="1.10.10.10">
    <property type="entry name" value="Winged helix-like DNA-binding domain superfamily/Winged helix DNA-binding domain"/>
    <property type="match status" value="1"/>
</dbReference>
<evidence type="ECO:0000256" key="4">
    <source>
        <dbReference type="ARBA" id="ARBA00022898"/>
    </source>
</evidence>
<dbReference type="SMART" id="SM00345">
    <property type="entry name" value="HTH_GNTR"/>
    <property type="match status" value="1"/>
</dbReference>
<sequence>MFAFKARFNSDRKNPPNPQRPCSLYLNRRYIIHKEVRTMWKPDRSDKKPIYQQIVDHIERSISYAELPPGSALPSERKLAEQLGVNRSTVIQAYEELRASGLVESVVGSGTRVSLTKWGISPSHTPNWRQYTEGGTFLPNLPLMRRIREVTQNDASIINMASGELSSDLFPNTIVHRLLREQHFQEHLGYDDPQGYSPLRNSLVASLKQYNGIDTTESSLLITSGSQQSLYLITQCLLSPGDAVAIEDPSYCYSLPMFQSAGLRIFRLPVHQDGIEPEDIAALYRQHRIRMVFLNPNYQNPTGTILSEAKRKRLLAIAADLRIPIVEDDPFSLTSFSGAVPPSLKAMDTDGIVLYIGSLSKIAASGLRIGWMIAPQSVIGRLSDARQQMDFGLSIVSQWVAERLLASESFEDHIHQLRHALDGKQRIMVQSLKDMLGDKVTFCQPQGGLNLWCKINQPVDDSKLLEESIKRGVVFVPGSVYGSEPGYIRFSYAKPGLNDIPAGVAAFSRALENI</sequence>
<dbReference type="SUPFAM" id="SSF46785">
    <property type="entry name" value="Winged helix' DNA-binding domain"/>
    <property type="match status" value="1"/>
</dbReference>
<feature type="region of interest" description="Disordered" evidence="8">
    <location>
        <begin position="1"/>
        <end position="21"/>
    </location>
</feature>
<keyword evidence="7" id="KW-0804">Transcription</keyword>
<dbReference type="InterPro" id="IPR004839">
    <property type="entry name" value="Aminotransferase_I/II_large"/>
</dbReference>
<dbReference type="InterPro" id="IPR036388">
    <property type="entry name" value="WH-like_DNA-bd_sf"/>
</dbReference>
<reference evidence="10" key="1">
    <citation type="submission" date="2022-01" db="EMBL/GenBank/DDBJ databases">
        <authorList>
            <person name="Criscuolo A."/>
        </authorList>
    </citation>
    <scope>NUCLEOTIDE SEQUENCE</scope>
    <source>
        <strain evidence="10">CIP111893</strain>
    </source>
</reference>
<proteinExistence type="inferred from homology"/>
<keyword evidence="4" id="KW-0663">Pyridoxal phosphate</keyword>
<evidence type="ECO:0000256" key="5">
    <source>
        <dbReference type="ARBA" id="ARBA00023015"/>
    </source>
</evidence>
<dbReference type="PRINTS" id="PR00035">
    <property type="entry name" value="HTHGNTR"/>
</dbReference>
<comment type="cofactor">
    <cofactor evidence="1">
        <name>pyridoxal 5'-phosphate</name>
        <dbReference type="ChEBI" id="CHEBI:597326"/>
    </cofactor>
</comment>
<dbReference type="Proteomes" id="UP000838686">
    <property type="component" value="Unassembled WGS sequence"/>
</dbReference>
<dbReference type="EMBL" id="CAKMMF010000004">
    <property type="protein sequence ID" value="CAH1197653.1"/>
    <property type="molecule type" value="Genomic_DNA"/>
</dbReference>
<dbReference type="PANTHER" id="PTHR46577:SF2">
    <property type="entry name" value="TRANSCRIPTIONAL REGULATORY PROTEIN"/>
    <property type="match status" value="1"/>
</dbReference>
<evidence type="ECO:0000313" key="11">
    <source>
        <dbReference type="Proteomes" id="UP000838686"/>
    </source>
</evidence>
<dbReference type="CDD" id="cd07377">
    <property type="entry name" value="WHTH_GntR"/>
    <property type="match status" value="1"/>
</dbReference>
<dbReference type="SUPFAM" id="SSF53383">
    <property type="entry name" value="PLP-dependent transferases"/>
    <property type="match status" value="1"/>
</dbReference>
<name>A0ABN8G2R1_9BACL</name>
<keyword evidence="3" id="KW-0032">Aminotransferase</keyword>
<accession>A0ABN8G2R1</accession>
<dbReference type="Pfam" id="PF00392">
    <property type="entry name" value="GntR"/>
    <property type="match status" value="1"/>
</dbReference>
<dbReference type="InterPro" id="IPR051446">
    <property type="entry name" value="HTH_trans_reg/aminotransferase"/>
</dbReference>
<evidence type="ECO:0000256" key="6">
    <source>
        <dbReference type="ARBA" id="ARBA00023125"/>
    </source>
</evidence>
<dbReference type="InterPro" id="IPR015421">
    <property type="entry name" value="PyrdxlP-dep_Trfase_major"/>
</dbReference>
<evidence type="ECO:0000256" key="7">
    <source>
        <dbReference type="ARBA" id="ARBA00023163"/>
    </source>
</evidence>
<keyword evidence="5" id="KW-0805">Transcription regulation</keyword>
<comment type="caution">
    <text evidence="10">The sequence shown here is derived from an EMBL/GenBank/DDBJ whole genome shotgun (WGS) entry which is preliminary data.</text>
</comment>
<dbReference type="Gene3D" id="3.90.1150.10">
    <property type="entry name" value="Aspartate Aminotransferase, domain 1"/>
    <property type="match status" value="1"/>
</dbReference>
<feature type="domain" description="HTH gntR-type" evidence="9">
    <location>
        <begin position="48"/>
        <end position="116"/>
    </location>
</feature>
<evidence type="ECO:0000259" key="9">
    <source>
        <dbReference type="PROSITE" id="PS50949"/>
    </source>
</evidence>
<evidence type="ECO:0000256" key="2">
    <source>
        <dbReference type="ARBA" id="ARBA00005384"/>
    </source>
</evidence>
<evidence type="ECO:0000256" key="3">
    <source>
        <dbReference type="ARBA" id="ARBA00022576"/>
    </source>
</evidence>
<dbReference type="InterPro" id="IPR000524">
    <property type="entry name" value="Tscrpt_reg_HTH_GntR"/>
</dbReference>
<evidence type="ECO:0000313" key="10">
    <source>
        <dbReference type="EMBL" id="CAH1197653.1"/>
    </source>
</evidence>
<dbReference type="PANTHER" id="PTHR46577">
    <property type="entry name" value="HTH-TYPE TRANSCRIPTIONAL REGULATORY PROTEIN GABR"/>
    <property type="match status" value="1"/>
</dbReference>
<protein>
    <submittedName>
        <fullName evidence="10">HTH-type transcriptional regulator NorG</fullName>
    </submittedName>
</protein>
<gene>
    <name evidence="10" type="primary">norG_2</name>
    <name evidence="10" type="ORF">PAECIP111893_00866</name>
</gene>
<dbReference type="CDD" id="cd00609">
    <property type="entry name" value="AAT_like"/>
    <property type="match status" value="1"/>
</dbReference>
<keyword evidence="11" id="KW-1185">Reference proteome</keyword>
<organism evidence="10 11">
    <name type="scientific">Paenibacillus plantiphilus</name>
    <dbReference type="NCBI Taxonomy" id="2905650"/>
    <lineage>
        <taxon>Bacteria</taxon>
        <taxon>Bacillati</taxon>
        <taxon>Bacillota</taxon>
        <taxon>Bacilli</taxon>
        <taxon>Bacillales</taxon>
        <taxon>Paenibacillaceae</taxon>
        <taxon>Paenibacillus</taxon>
    </lineage>
</organism>